<dbReference type="SUPFAM" id="SSF48264">
    <property type="entry name" value="Cytochrome P450"/>
    <property type="match status" value="1"/>
</dbReference>
<accession>A0A9P6EAY0</accession>
<dbReference type="GO" id="GO:0004497">
    <property type="term" value="F:monooxygenase activity"/>
    <property type="evidence" value="ECO:0007669"/>
    <property type="project" value="InterPro"/>
</dbReference>
<dbReference type="AlphaFoldDB" id="A0A9P6EAY0"/>
<evidence type="ECO:0008006" key="3">
    <source>
        <dbReference type="Google" id="ProtNLM"/>
    </source>
</evidence>
<keyword evidence="2" id="KW-1185">Reference proteome</keyword>
<dbReference type="OrthoDB" id="6692864at2759"/>
<organism evidence="1 2">
    <name type="scientific">Crepidotus variabilis</name>
    <dbReference type="NCBI Taxonomy" id="179855"/>
    <lineage>
        <taxon>Eukaryota</taxon>
        <taxon>Fungi</taxon>
        <taxon>Dikarya</taxon>
        <taxon>Basidiomycota</taxon>
        <taxon>Agaricomycotina</taxon>
        <taxon>Agaricomycetes</taxon>
        <taxon>Agaricomycetidae</taxon>
        <taxon>Agaricales</taxon>
        <taxon>Agaricineae</taxon>
        <taxon>Crepidotaceae</taxon>
        <taxon>Crepidotus</taxon>
    </lineage>
</organism>
<proteinExistence type="predicted"/>
<sequence length="93" mass="10577">MTDRNQQYYLNRAHFIIDFLMARSDTTVTAMTSLFYLLISNPGCYKRLQTDVDNAFLKGESASGTLGAATDYQKRDLETVITFIANRYGMPAY</sequence>
<dbReference type="InterPro" id="IPR001128">
    <property type="entry name" value="Cyt_P450"/>
</dbReference>
<dbReference type="Proteomes" id="UP000807306">
    <property type="component" value="Unassembled WGS sequence"/>
</dbReference>
<dbReference type="InterPro" id="IPR036396">
    <property type="entry name" value="Cyt_P450_sf"/>
</dbReference>
<dbReference type="GO" id="GO:0016705">
    <property type="term" value="F:oxidoreductase activity, acting on paired donors, with incorporation or reduction of molecular oxygen"/>
    <property type="evidence" value="ECO:0007669"/>
    <property type="project" value="InterPro"/>
</dbReference>
<dbReference type="GO" id="GO:0005506">
    <property type="term" value="F:iron ion binding"/>
    <property type="evidence" value="ECO:0007669"/>
    <property type="project" value="InterPro"/>
</dbReference>
<name>A0A9P6EAY0_9AGAR</name>
<evidence type="ECO:0000313" key="2">
    <source>
        <dbReference type="Proteomes" id="UP000807306"/>
    </source>
</evidence>
<gene>
    <name evidence="1" type="ORF">CPB83DRAFT_858982</name>
</gene>
<protein>
    <recommendedName>
        <fullName evidence="3">Cytochrome P450</fullName>
    </recommendedName>
</protein>
<dbReference type="GO" id="GO:0020037">
    <property type="term" value="F:heme binding"/>
    <property type="evidence" value="ECO:0007669"/>
    <property type="project" value="InterPro"/>
</dbReference>
<reference evidence="1" key="1">
    <citation type="submission" date="2020-11" db="EMBL/GenBank/DDBJ databases">
        <authorList>
            <consortium name="DOE Joint Genome Institute"/>
            <person name="Ahrendt S."/>
            <person name="Riley R."/>
            <person name="Andreopoulos W."/>
            <person name="Labutti K."/>
            <person name="Pangilinan J."/>
            <person name="Ruiz-Duenas F.J."/>
            <person name="Barrasa J.M."/>
            <person name="Sanchez-Garcia M."/>
            <person name="Camarero S."/>
            <person name="Miyauchi S."/>
            <person name="Serrano A."/>
            <person name="Linde D."/>
            <person name="Babiker R."/>
            <person name="Drula E."/>
            <person name="Ayuso-Fernandez I."/>
            <person name="Pacheco R."/>
            <person name="Padilla G."/>
            <person name="Ferreira P."/>
            <person name="Barriuso J."/>
            <person name="Kellner H."/>
            <person name="Castanera R."/>
            <person name="Alfaro M."/>
            <person name="Ramirez L."/>
            <person name="Pisabarro A.G."/>
            <person name="Kuo A."/>
            <person name="Tritt A."/>
            <person name="Lipzen A."/>
            <person name="He G."/>
            <person name="Yan M."/>
            <person name="Ng V."/>
            <person name="Cullen D."/>
            <person name="Martin F."/>
            <person name="Rosso M.-N."/>
            <person name="Henrissat B."/>
            <person name="Hibbett D."/>
            <person name="Martinez A.T."/>
            <person name="Grigoriev I.V."/>
        </authorList>
    </citation>
    <scope>NUCLEOTIDE SEQUENCE</scope>
    <source>
        <strain evidence="1">CBS 506.95</strain>
    </source>
</reference>
<evidence type="ECO:0000313" key="1">
    <source>
        <dbReference type="EMBL" id="KAF9525720.1"/>
    </source>
</evidence>
<dbReference type="EMBL" id="MU157880">
    <property type="protein sequence ID" value="KAF9525720.1"/>
    <property type="molecule type" value="Genomic_DNA"/>
</dbReference>
<dbReference type="Pfam" id="PF00067">
    <property type="entry name" value="p450"/>
    <property type="match status" value="1"/>
</dbReference>
<dbReference type="Gene3D" id="1.10.630.10">
    <property type="entry name" value="Cytochrome P450"/>
    <property type="match status" value="1"/>
</dbReference>
<comment type="caution">
    <text evidence="1">The sequence shown here is derived from an EMBL/GenBank/DDBJ whole genome shotgun (WGS) entry which is preliminary data.</text>
</comment>